<accession>A0ABW4GW95</accession>
<protein>
    <submittedName>
        <fullName evidence="1">Uncharacterized protein</fullName>
    </submittedName>
</protein>
<reference evidence="2" key="1">
    <citation type="journal article" date="2019" name="Int. J. Syst. Evol. Microbiol.">
        <title>The Global Catalogue of Microorganisms (GCM) 10K type strain sequencing project: providing services to taxonomists for standard genome sequencing and annotation.</title>
        <authorList>
            <consortium name="The Broad Institute Genomics Platform"/>
            <consortium name="The Broad Institute Genome Sequencing Center for Infectious Disease"/>
            <person name="Wu L."/>
            <person name="Ma J."/>
        </authorList>
    </citation>
    <scope>NUCLEOTIDE SEQUENCE [LARGE SCALE GENOMIC DNA]</scope>
    <source>
        <strain evidence="2">CGMCC 1.15399</strain>
    </source>
</reference>
<evidence type="ECO:0000313" key="2">
    <source>
        <dbReference type="Proteomes" id="UP001597097"/>
    </source>
</evidence>
<evidence type="ECO:0000313" key="1">
    <source>
        <dbReference type="EMBL" id="MFD1547047.1"/>
    </source>
</evidence>
<sequence length="209" mass="22607">MTKDCALASQVLSAVGDWACGDGTPTHDAQPYRDVTRAVFEGLAWLEDHQPSGAMIARVGIHTVNLYGPDVRVQVFFDLEPEDGLFAARIAFLRGDGSQPVPRITDHVAARLTASLHRITLPTEVTRLPYMPGARTDLVAYGTRHHLGGSLAAAYQRCVDADTTDRPFIARAYRGRPSDRDAALAAIGRLHVPHGWTAQPSLAWIGGTS</sequence>
<keyword evidence="2" id="KW-1185">Reference proteome</keyword>
<gene>
    <name evidence="1" type="ORF">ACFSJ0_59115</name>
</gene>
<organism evidence="1 2">
    <name type="scientific">Nonomuraea guangzhouensis</name>
    <dbReference type="NCBI Taxonomy" id="1291555"/>
    <lineage>
        <taxon>Bacteria</taxon>
        <taxon>Bacillati</taxon>
        <taxon>Actinomycetota</taxon>
        <taxon>Actinomycetes</taxon>
        <taxon>Streptosporangiales</taxon>
        <taxon>Streptosporangiaceae</taxon>
        <taxon>Nonomuraea</taxon>
    </lineage>
</organism>
<dbReference type="EMBL" id="JBHUCM010000070">
    <property type="protein sequence ID" value="MFD1547047.1"/>
    <property type="molecule type" value="Genomic_DNA"/>
</dbReference>
<dbReference type="Proteomes" id="UP001597097">
    <property type="component" value="Unassembled WGS sequence"/>
</dbReference>
<dbReference type="RefSeq" id="WP_219536546.1">
    <property type="nucleotide sequence ID" value="NZ_JAHKRM010000031.1"/>
</dbReference>
<proteinExistence type="predicted"/>
<name>A0ABW4GW95_9ACTN</name>
<comment type="caution">
    <text evidence="1">The sequence shown here is derived from an EMBL/GenBank/DDBJ whole genome shotgun (WGS) entry which is preliminary data.</text>
</comment>